<accession>A0A2U1LWW4</accession>
<dbReference type="InterPro" id="IPR005630">
    <property type="entry name" value="Terpene_synthase_metal-bd"/>
</dbReference>
<dbReference type="GO" id="GO:0010333">
    <property type="term" value="F:terpene synthase activity"/>
    <property type="evidence" value="ECO:0007669"/>
    <property type="project" value="InterPro"/>
</dbReference>
<protein>
    <submittedName>
        <fullName evidence="2">Cascarilladiene synthase</fullName>
    </submittedName>
</protein>
<keyword evidence="3" id="KW-1185">Reference proteome</keyword>
<organism evidence="2 3">
    <name type="scientific">Artemisia annua</name>
    <name type="common">Sweet wormwood</name>
    <dbReference type="NCBI Taxonomy" id="35608"/>
    <lineage>
        <taxon>Eukaryota</taxon>
        <taxon>Viridiplantae</taxon>
        <taxon>Streptophyta</taxon>
        <taxon>Embryophyta</taxon>
        <taxon>Tracheophyta</taxon>
        <taxon>Spermatophyta</taxon>
        <taxon>Magnoliopsida</taxon>
        <taxon>eudicotyledons</taxon>
        <taxon>Gunneridae</taxon>
        <taxon>Pentapetalae</taxon>
        <taxon>asterids</taxon>
        <taxon>campanulids</taxon>
        <taxon>Asterales</taxon>
        <taxon>Asteraceae</taxon>
        <taxon>Asteroideae</taxon>
        <taxon>Anthemideae</taxon>
        <taxon>Artemisiinae</taxon>
        <taxon>Artemisia</taxon>
    </lineage>
</organism>
<dbReference type="AlphaFoldDB" id="A0A2U1LWW4"/>
<gene>
    <name evidence="2" type="ORF">CTI12_AA444470</name>
</gene>
<dbReference type="STRING" id="35608.A0A2U1LWW4"/>
<dbReference type="Pfam" id="PF03936">
    <property type="entry name" value="Terpene_synth_C"/>
    <property type="match status" value="1"/>
</dbReference>
<dbReference type="OrthoDB" id="985676at2759"/>
<reference evidence="2 3" key="1">
    <citation type="journal article" date="2018" name="Mol. Plant">
        <title>The genome of Artemisia annua provides insight into the evolution of Asteraceae family and artemisinin biosynthesis.</title>
        <authorList>
            <person name="Shen Q."/>
            <person name="Zhang L."/>
            <person name="Liao Z."/>
            <person name="Wang S."/>
            <person name="Yan T."/>
            <person name="Shi P."/>
            <person name="Liu M."/>
            <person name="Fu X."/>
            <person name="Pan Q."/>
            <person name="Wang Y."/>
            <person name="Lv Z."/>
            <person name="Lu X."/>
            <person name="Zhang F."/>
            <person name="Jiang W."/>
            <person name="Ma Y."/>
            <person name="Chen M."/>
            <person name="Hao X."/>
            <person name="Li L."/>
            <person name="Tang Y."/>
            <person name="Lv G."/>
            <person name="Zhou Y."/>
            <person name="Sun X."/>
            <person name="Brodelius P.E."/>
            <person name="Rose J.K.C."/>
            <person name="Tang K."/>
        </authorList>
    </citation>
    <scope>NUCLEOTIDE SEQUENCE [LARGE SCALE GENOMIC DNA]</scope>
    <source>
        <strain evidence="3">cv. Huhao1</strain>
        <tissue evidence="2">Leaf</tissue>
    </source>
</reference>
<sequence length="95" mass="10598">MVTSTYNVLVKTGLVGMGEVVTEEALAWHESHPKILQASELIAKIHNDVASYKFERKRAPGATSIDAYVKTFGVPEHVAVDELEKMIENTWKDIN</sequence>
<dbReference type="InterPro" id="IPR008949">
    <property type="entry name" value="Isoprenoid_synthase_dom_sf"/>
</dbReference>
<evidence type="ECO:0000313" key="2">
    <source>
        <dbReference type="EMBL" id="PWA53503.1"/>
    </source>
</evidence>
<evidence type="ECO:0000259" key="1">
    <source>
        <dbReference type="Pfam" id="PF03936"/>
    </source>
</evidence>
<dbReference type="EMBL" id="PKPP01007394">
    <property type="protein sequence ID" value="PWA53503.1"/>
    <property type="molecule type" value="Genomic_DNA"/>
</dbReference>
<evidence type="ECO:0000313" key="3">
    <source>
        <dbReference type="Proteomes" id="UP000245207"/>
    </source>
</evidence>
<dbReference type="Proteomes" id="UP000245207">
    <property type="component" value="Unassembled WGS sequence"/>
</dbReference>
<proteinExistence type="predicted"/>
<name>A0A2U1LWW4_ARTAN</name>
<dbReference type="Gene3D" id="1.10.600.10">
    <property type="entry name" value="Farnesyl Diphosphate Synthase"/>
    <property type="match status" value="1"/>
</dbReference>
<dbReference type="SUPFAM" id="SSF48576">
    <property type="entry name" value="Terpenoid synthases"/>
    <property type="match status" value="1"/>
</dbReference>
<comment type="caution">
    <text evidence="2">The sequence shown here is derived from an EMBL/GenBank/DDBJ whole genome shotgun (WGS) entry which is preliminary data.</text>
</comment>
<feature type="domain" description="Terpene synthase metal-binding" evidence="1">
    <location>
        <begin position="1"/>
        <end position="93"/>
    </location>
</feature>
<dbReference type="GO" id="GO:0000287">
    <property type="term" value="F:magnesium ion binding"/>
    <property type="evidence" value="ECO:0007669"/>
    <property type="project" value="InterPro"/>
</dbReference>